<evidence type="ECO:0000256" key="1">
    <source>
        <dbReference type="SAM" id="Phobius"/>
    </source>
</evidence>
<feature type="transmembrane region" description="Helical" evidence="1">
    <location>
        <begin position="49"/>
        <end position="70"/>
    </location>
</feature>
<organism evidence="2 3">
    <name type="scientific">Setaria digitata</name>
    <dbReference type="NCBI Taxonomy" id="48799"/>
    <lineage>
        <taxon>Eukaryota</taxon>
        <taxon>Metazoa</taxon>
        <taxon>Ecdysozoa</taxon>
        <taxon>Nematoda</taxon>
        <taxon>Chromadorea</taxon>
        <taxon>Rhabditida</taxon>
        <taxon>Spirurina</taxon>
        <taxon>Spiruromorpha</taxon>
        <taxon>Filarioidea</taxon>
        <taxon>Setariidae</taxon>
        <taxon>Setaria</taxon>
    </lineage>
</organism>
<proteinExistence type="predicted"/>
<keyword evidence="2" id="KW-1185">Reference proteome</keyword>
<dbReference type="WBParaSite" id="sdigi.contig259.g6785.t1">
    <property type="protein sequence ID" value="sdigi.contig259.g6785.t1"/>
    <property type="gene ID" value="sdigi.contig259.g6785"/>
</dbReference>
<feature type="transmembrane region" description="Helical" evidence="1">
    <location>
        <begin position="126"/>
        <end position="150"/>
    </location>
</feature>
<evidence type="ECO:0000313" key="3">
    <source>
        <dbReference type="WBParaSite" id="sdigi.contig259.g6785.t1"/>
    </source>
</evidence>
<evidence type="ECO:0000313" key="2">
    <source>
        <dbReference type="Proteomes" id="UP000887581"/>
    </source>
</evidence>
<keyword evidence="1" id="KW-1133">Transmembrane helix</keyword>
<feature type="transmembrane region" description="Helical" evidence="1">
    <location>
        <begin position="190"/>
        <end position="212"/>
    </location>
</feature>
<feature type="transmembrane region" description="Helical" evidence="1">
    <location>
        <begin position="18"/>
        <end position="37"/>
    </location>
</feature>
<keyword evidence="1" id="KW-0812">Transmembrane</keyword>
<sequence>MAHILDGNLQPIARRHNVMICSAIHFIIGLVDFTICYGMDENAPYASSFIVQQVCCASLSLSVAYMQWYFRDACNVHILRSIVIMNVCLFINELSHTYGTYLLIVITGLRNEFNSTTKTRDGVEVYLLISSLVVHGIRLSVCTYSIIVLAKEAFPTEILSRVRFLPNPQRGISVMKADQDNYSDARNSKFLFYAATILTFSCLATDIAYNFLPGVKRITGSGISPIYTICLIVIFYYYRKERRAVLLNASKHLV</sequence>
<dbReference type="AlphaFoldDB" id="A0A915PU46"/>
<feature type="transmembrane region" description="Helical" evidence="1">
    <location>
        <begin position="82"/>
        <end position="106"/>
    </location>
</feature>
<accession>A0A915PU46</accession>
<protein>
    <submittedName>
        <fullName evidence="3">Uncharacterized protein</fullName>
    </submittedName>
</protein>
<name>A0A915PU46_9BILA</name>
<feature type="transmembrane region" description="Helical" evidence="1">
    <location>
        <begin position="218"/>
        <end position="238"/>
    </location>
</feature>
<dbReference type="Proteomes" id="UP000887581">
    <property type="component" value="Unplaced"/>
</dbReference>
<keyword evidence="1" id="KW-0472">Membrane</keyword>
<reference evidence="3" key="1">
    <citation type="submission" date="2022-11" db="UniProtKB">
        <authorList>
            <consortium name="WormBaseParasite"/>
        </authorList>
    </citation>
    <scope>IDENTIFICATION</scope>
</reference>